<feature type="signal peptide" evidence="1">
    <location>
        <begin position="1"/>
        <end position="17"/>
    </location>
</feature>
<feature type="chain" id="PRO_5012954784" evidence="1">
    <location>
        <begin position="18"/>
        <end position="113"/>
    </location>
</feature>
<evidence type="ECO:0000313" key="2">
    <source>
        <dbReference type="EMBL" id="OLP89377.1"/>
    </source>
</evidence>
<keyword evidence="3" id="KW-1185">Reference proteome</keyword>
<gene>
    <name evidence="2" type="ORF">AK812_SmicGene29177</name>
</gene>
<evidence type="ECO:0000256" key="1">
    <source>
        <dbReference type="SAM" id="SignalP"/>
    </source>
</evidence>
<keyword evidence="1" id="KW-0732">Signal</keyword>
<protein>
    <submittedName>
        <fullName evidence="2">Uncharacterized protein</fullName>
    </submittedName>
</protein>
<name>A0A1Q9D2H1_SYMMI</name>
<reference evidence="2 3" key="1">
    <citation type="submission" date="2016-02" db="EMBL/GenBank/DDBJ databases">
        <title>Genome analysis of coral dinoflagellate symbionts highlights evolutionary adaptations to a symbiotic lifestyle.</title>
        <authorList>
            <person name="Aranda M."/>
            <person name="Li Y."/>
            <person name="Liew Y.J."/>
            <person name="Baumgarten S."/>
            <person name="Simakov O."/>
            <person name="Wilson M."/>
            <person name="Piel J."/>
            <person name="Ashoor H."/>
            <person name="Bougouffa S."/>
            <person name="Bajic V.B."/>
            <person name="Ryu T."/>
            <person name="Ravasi T."/>
            <person name="Bayer T."/>
            <person name="Micklem G."/>
            <person name="Kim H."/>
            <person name="Bhak J."/>
            <person name="Lajeunesse T.C."/>
            <person name="Voolstra C.R."/>
        </authorList>
    </citation>
    <scope>NUCLEOTIDE SEQUENCE [LARGE SCALE GENOMIC DNA]</scope>
    <source>
        <strain evidence="2 3">CCMP2467</strain>
    </source>
</reference>
<dbReference type="Proteomes" id="UP000186817">
    <property type="component" value="Unassembled WGS sequence"/>
</dbReference>
<sequence length="113" mass="12273">MSVLPRLLALTLLSAQAAKQTSEEPAADASFLQHTLHLEDSHIAAATEASRSPEVKTFSLFVKFHKVAGSTWRQYVDSITGESSLCSGDCGFPGWPCYQSARNEVEYVSLHAS</sequence>
<dbReference type="AlphaFoldDB" id="A0A1Q9D2H1"/>
<evidence type="ECO:0000313" key="3">
    <source>
        <dbReference type="Proteomes" id="UP000186817"/>
    </source>
</evidence>
<proteinExistence type="predicted"/>
<organism evidence="2 3">
    <name type="scientific">Symbiodinium microadriaticum</name>
    <name type="common">Dinoflagellate</name>
    <name type="synonym">Zooxanthella microadriatica</name>
    <dbReference type="NCBI Taxonomy" id="2951"/>
    <lineage>
        <taxon>Eukaryota</taxon>
        <taxon>Sar</taxon>
        <taxon>Alveolata</taxon>
        <taxon>Dinophyceae</taxon>
        <taxon>Suessiales</taxon>
        <taxon>Symbiodiniaceae</taxon>
        <taxon>Symbiodinium</taxon>
    </lineage>
</organism>
<accession>A0A1Q9D2H1</accession>
<comment type="caution">
    <text evidence="2">The sequence shown here is derived from an EMBL/GenBank/DDBJ whole genome shotgun (WGS) entry which is preliminary data.</text>
</comment>
<dbReference type="EMBL" id="LSRX01000763">
    <property type="protein sequence ID" value="OLP89377.1"/>
    <property type="molecule type" value="Genomic_DNA"/>
</dbReference>